<dbReference type="AlphaFoldDB" id="A0A0K2T9G9"/>
<reference evidence="1" key="1">
    <citation type="submission" date="2014-05" db="EMBL/GenBank/DDBJ databases">
        <authorList>
            <person name="Chronopoulou M."/>
        </authorList>
    </citation>
    <scope>NUCLEOTIDE SEQUENCE</scope>
    <source>
        <tissue evidence="1">Whole organism</tissue>
    </source>
</reference>
<organism evidence="1">
    <name type="scientific">Lepeophtheirus salmonis</name>
    <name type="common">Salmon louse</name>
    <name type="synonym">Caligus salmonis</name>
    <dbReference type="NCBI Taxonomy" id="72036"/>
    <lineage>
        <taxon>Eukaryota</taxon>
        <taxon>Metazoa</taxon>
        <taxon>Ecdysozoa</taxon>
        <taxon>Arthropoda</taxon>
        <taxon>Crustacea</taxon>
        <taxon>Multicrustacea</taxon>
        <taxon>Hexanauplia</taxon>
        <taxon>Copepoda</taxon>
        <taxon>Siphonostomatoida</taxon>
        <taxon>Caligidae</taxon>
        <taxon>Lepeophtheirus</taxon>
    </lineage>
</organism>
<accession>A0A0K2T9G9</accession>
<name>A0A0K2T9G9_LEPSM</name>
<sequence>MNGESFDYCTTRSLWSQPYSLSRSSFAVNVKRLTLKSNFKFSGIFHQ</sequence>
<dbReference type="EMBL" id="HACA01005378">
    <property type="protein sequence ID" value="CDW22739.1"/>
    <property type="molecule type" value="Transcribed_RNA"/>
</dbReference>
<proteinExistence type="predicted"/>
<evidence type="ECO:0000313" key="1">
    <source>
        <dbReference type="EMBL" id="CDW22739.1"/>
    </source>
</evidence>
<protein>
    <submittedName>
        <fullName evidence="1">Uncharacterized protein</fullName>
    </submittedName>
</protein>